<dbReference type="Proteomes" id="UP000018888">
    <property type="component" value="Unassembled WGS sequence"/>
</dbReference>
<accession>A0A2P4QYW6</accession>
<evidence type="ECO:0000313" key="2">
    <source>
        <dbReference type="EMBL" id="POG82795.1"/>
    </source>
</evidence>
<keyword evidence="1" id="KW-0472">Membrane</keyword>
<evidence type="ECO:0000313" key="3">
    <source>
        <dbReference type="Proteomes" id="UP000018888"/>
    </source>
</evidence>
<organism evidence="2 3">
    <name type="scientific">Rhizophagus irregularis (strain DAOM 181602 / DAOM 197198 / MUCL 43194)</name>
    <name type="common">Arbuscular mycorrhizal fungus</name>
    <name type="synonym">Glomus intraradices</name>
    <dbReference type="NCBI Taxonomy" id="747089"/>
    <lineage>
        <taxon>Eukaryota</taxon>
        <taxon>Fungi</taxon>
        <taxon>Fungi incertae sedis</taxon>
        <taxon>Mucoromycota</taxon>
        <taxon>Glomeromycotina</taxon>
        <taxon>Glomeromycetes</taxon>
        <taxon>Glomerales</taxon>
        <taxon>Glomeraceae</taxon>
        <taxon>Rhizophagus</taxon>
    </lineage>
</organism>
<protein>
    <submittedName>
        <fullName evidence="2">Uncharacterized protein</fullName>
    </submittedName>
</protein>
<comment type="caution">
    <text evidence="2">The sequence shown here is derived from an EMBL/GenBank/DDBJ whole genome shotgun (WGS) entry which is preliminary data.</text>
</comment>
<name>A0A2P4QYW6_RHIID</name>
<keyword evidence="1" id="KW-0812">Transmembrane</keyword>
<proteinExistence type="predicted"/>
<reference evidence="2 3" key="1">
    <citation type="journal article" date="2013" name="Proc. Natl. Acad. Sci. U.S.A.">
        <title>Genome of an arbuscular mycorrhizal fungus provides insight into the oldest plant symbiosis.</title>
        <authorList>
            <person name="Tisserant E."/>
            <person name="Malbreil M."/>
            <person name="Kuo A."/>
            <person name="Kohler A."/>
            <person name="Symeonidi A."/>
            <person name="Balestrini R."/>
            <person name="Charron P."/>
            <person name="Duensing N."/>
            <person name="Frei Dit Frey N."/>
            <person name="Gianinazzi-Pearson V."/>
            <person name="Gilbert L.B."/>
            <person name="Handa Y."/>
            <person name="Herr J.R."/>
            <person name="Hijri M."/>
            <person name="Koul R."/>
            <person name="Kawaguchi M."/>
            <person name="Krajinski F."/>
            <person name="Lammers P.J."/>
            <person name="Masclaux F.G."/>
            <person name="Murat C."/>
            <person name="Morin E."/>
            <person name="Ndikumana S."/>
            <person name="Pagni M."/>
            <person name="Petitpierre D."/>
            <person name="Requena N."/>
            <person name="Rosikiewicz P."/>
            <person name="Riley R."/>
            <person name="Saito K."/>
            <person name="San Clemente H."/>
            <person name="Shapiro H."/>
            <person name="van Tuinen D."/>
            <person name="Becard G."/>
            <person name="Bonfante P."/>
            <person name="Paszkowski U."/>
            <person name="Shachar-Hill Y.Y."/>
            <person name="Tuskan G.A."/>
            <person name="Young P.W."/>
            <person name="Sanders I.R."/>
            <person name="Henrissat B."/>
            <person name="Rensing S.A."/>
            <person name="Grigoriev I.V."/>
            <person name="Corradi N."/>
            <person name="Roux C."/>
            <person name="Martin F."/>
        </authorList>
    </citation>
    <scope>NUCLEOTIDE SEQUENCE [LARGE SCALE GENOMIC DNA]</scope>
    <source>
        <strain evidence="2 3">DAOM 197198</strain>
    </source>
</reference>
<keyword evidence="1" id="KW-1133">Transmembrane helix</keyword>
<dbReference type="EMBL" id="AUPC02000003">
    <property type="protein sequence ID" value="POG82795.1"/>
    <property type="molecule type" value="Genomic_DNA"/>
</dbReference>
<feature type="transmembrane region" description="Helical" evidence="1">
    <location>
        <begin position="27"/>
        <end position="51"/>
    </location>
</feature>
<dbReference type="AlphaFoldDB" id="A0A2P4QYW6"/>
<dbReference type="VEuPathDB" id="FungiDB:RhiirFUN_008041"/>
<feature type="transmembrane region" description="Helical" evidence="1">
    <location>
        <begin position="122"/>
        <end position="140"/>
    </location>
</feature>
<sequence length="144" mass="17256">MQKFSFYFNNFKKYLLIFLKHLQNLEFLFNAIICINSLVALIGNLFVWTSIANMDYYYKGEDLVIVFDLFSMSSLTIISGVVTATLRTHDHTIIYFITNAAYILYIYYALFNNIDIPDYKWIMYLHITIMLLLFIVYIRLHRKR</sequence>
<keyword evidence="3" id="KW-1185">Reference proteome</keyword>
<reference evidence="2 3" key="2">
    <citation type="journal article" date="2018" name="New Phytol.">
        <title>High intraspecific genome diversity in the model arbuscular mycorrhizal symbiont Rhizophagus irregularis.</title>
        <authorList>
            <person name="Chen E.C.H."/>
            <person name="Morin E."/>
            <person name="Beaudet D."/>
            <person name="Noel J."/>
            <person name="Yildirir G."/>
            <person name="Ndikumana S."/>
            <person name="Charron P."/>
            <person name="St-Onge C."/>
            <person name="Giorgi J."/>
            <person name="Kruger M."/>
            <person name="Marton T."/>
            <person name="Ropars J."/>
            <person name="Grigoriev I.V."/>
            <person name="Hainaut M."/>
            <person name="Henrissat B."/>
            <person name="Roux C."/>
            <person name="Martin F."/>
            <person name="Corradi N."/>
        </authorList>
    </citation>
    <scope>NUCLEOTIDE SEQUENCE [LARGE SCALE GENOMIC DNA]</scope>
    <source>
        <strain evidence="2 3">DAOM 197198</strain>
    </source>
</reference>
<evidence type="ECO:0000256" key="1">
    <source>
        <dbReference type="SAM" id="Phobius"/>
    </source>
</evidence>
<gene>
    <name evidence="2" type="ORF">GLOIN_2v618093</name>
</gene>
<feature type="transmembrane region" description="Helical" evidence="1">
    <location>
        <begin position="93"/>
        <end position="110"/>
    </location>
</feature>
<feature type="transmembrane region" description="Helical" evidence="1">
    <location>
        <begin position="63"/>
        <end position="86"/>
    </location>
</feature>